<comment type="caution">
    <text evidence="1">The sequence shown here is derived from an EMBL/GenBank/DDBJ whole genome shotgun (WGS) entry which is preliminary data.</text>
</comment>
<dbReference type="EMBL" id="JBBNAG010000010">
    <property type="protein sequence ID" value="KAK9100883.1"/>
    <property type="molecule type" value="Genomic_DNA"/>
</dbReference>
<evidence type="ECO:0000313" key="1">
    <source>
        <dbReference type="EMBL" id="KAK9100883.1"/>
    </source>
</evidence>
<dbReference type="Proteomes" id="UP001419268">
    <property type="component" value="Unassembled WGS sequence"/>
</dbReference>
<name>A0AAP0F3G4_9MAGN</name>
<dbReference type="AlphaFoldDB" id="A0AAP0F3G4"/>
<organism evidence="1 2">
    <name type="scientific">Stephania cephalantha</name>
    <dbReference type="NCBI Taxonomy" id="152367"/>
    <lineage>
        <taxon>Eukaryota</taxon>
        <taxon>Viridiplantae</taxon>
        <taxon>Streptophyta</taxon>
        <taxon>Embryophyta</taxon>
        <taxon>Tracheophyta</taxon>
        <taxon>Spermatophyta</taxon>
        <taxon>Magnoliopsida</taxon>
        <taxon>Ranunculales</taxon>
        <taxon>Menispermaceae</taxon>
        <taxon>Menispermoideae</taxon>
        <taxon>Cissampelideae</taxon>
        <taxon>Stephania</taxon>
    </lineage>
</organism>
<sequence length="84" mass="9643">MPSLNDRRSLCSMVRNRFRFDRCSCVEALSVRWKDIPAMAGLFIPCKSPGKAWELAEANSWDYIGTSLYIPKTLLECKARSRLD</sequence>
<evidence type="ECO:0000313" key="2">
    <source>
        <dbReference type="Proteomes" id="UP001419268"/>
    </source>
</evidence>
<accession>A0AAP0F3G4</accession>
<proteinExistence type="predicted"/>
<reference evidence="1 2" key="1">
    <citation type="submission" date="2024-01" db="EMBL/GenBank/DDBJ databases">
        <title>Genome assemblies of Stephania.</title>
        <authorList>
            <person name="Yang L."/>
        </authorList>
    </citation>
    <scope>NUCLEOTIDE SEQUENCE [LARGE SCALE GENOMIC DNA]</scope>
    <source>
        <strain evidence="1">JXDWG</strain>
        <tissue evidence="1">Leaf</tissue>
    </source>
</reference>
<keyword evidence="2" id="KW-1185">Reference proteome</keyword>
<gene>
    <name evidence="1" type="ORF">Scep_024313</name>
</gene>
<protein>
    <submittedName>
        <fullName evidence="1">Uncharacterized protein</fullName>
    </submittedName>
</protein>